<feature type="transmembrane region" description="Helical" evidence="1">
    <location>
        <begin position="379"/>
        <end position="402"/>
    </location>
</feature>
<keyword evidence="1" id="KW-0472">Membrane</keyword>
<sequence>MRQLELEKLEGIRREKEHLLGSYLQKLEEDLTLSAINPFCIEMAKGLNQGFLEIDTVLSEKQQQQDKEDLIGFMNEMVWSRIEDEKVLLSVKDFPTLGKSAGVHLQATYMARNPFGLFEKEMLDVSPSDTLLYDQWHRKCHAYFRKYKEDKQYHDILLVNPKGDIIYSVNKQIDFGTNLLAGPFKDSHLADLFLRAQTAYENQEDQTVFMKDVQFYTGNYGIPLMLAAIPIVHEQQGYGVLIFSLDEMPLNRLMLGKETKETEEATYDAYLVGKDEMFRSSPSLFQESLEEYVHEVMDEASSVELYHQVKKYNTAVLAHKLEGVARKHLKERKQQAIQGKNYLGEEVLSVYTPLEWKGNEWGIIIERPLSVIQEKMSQLAWSIAAGVIVVVLLVAYISIFLISPLKRSLMKVKEVLHQLFIGEIPEYLPHEQTGDIGQIKDTINSLVKQQQEYIQHLHGMFSDDIGAMEKSPRLTGGLGKVLYDLKEKIHKTKEREKEQQWMIEGKDYFSTLLRRQDWNVSTLLNTFLPELLQYVGIEQGAIYMADETGLELVSCYASQRKKYLNKRFAWDESLVGRSYQEEEVICIDHLPEEYGNVLLGGRPIKYHSLLLLPLKINTQVLGVVELLSVRQVKAFEIELLQRVLEIFTAALSNLYQTERINHMLEQQQLLNEELRVREEELVQSTEEMQVTQLTLSEQRSAMEKKIMLLEKEVIALKAKHEISEL</sequence>
<keyword evidence="1" id="KW-1133">Transmembrane helix</keyword>
<keyword evidence="1" id="KW-0812">Transmembrane</keyword>
<dbReference type="InterPro" id="IPR029016">
    <property type="entry name" value="GAF-like_dom_sf"/>
</dbReference>
<dbReference type="EMBL" id="BAABJX010000052">
    <property type="protein sequence ID" value="GAA4844927.1"/>
    <property type="molecule type" value="Genomic_DNA"/>
</dbReference>
<protein>
    <recommendedName>
        <fullName evidence="2">GAF domain-containing protein</fullName>
    </recommendedName>
</protein>
<dbReference type="Pfam" id="PF13185">
    <property type="entry name" value="GAF_2"/>
    <property type="match status" value="1"/>
</dbReference>
<evidence type="ECO:0000313" key="4">
    <source>
        <dbReference type="Proteomes" id="UP001500298"/>
    </source>
</evidence>
<organism evidence="3 4">
    <name type="scientific">Algivirga pacifica</name>
    <dbReference type="NCBI Taxonomy" id="1162670"/>
    <lineage>
        <taxon>Bacteria</taxon>
        <taxon>Pseudomonadati</taxon>
        <taxon>Bacteroidota</taxon>
        <taxon>Cytophagia</taxon>
        <taxon>Cytophagales</taxon>
        <taxon>Flammeovirgaceae</taxon>
        <taxon>Algivirga</taxon>
    </lineage>
</organism>
<gene>
    <name evidence="3" type="ORF">GCM10023331_32190</name>
</gene>
<name>A0ABP9DHT7_9BACT</name>
<accession>A0ABP9DHT7</accession>
<dbReference type="SMART" id="SM00065">
    <property type="entry name" value="GAF"/>
    <property type="match status" value="1"/>
</dbReference>
<dbReference type="InterPro" id="IPR003018">
    <property type="entry name" value="GAF"/>
</dbReference>
<keyword evidence="4" id="KW-1185">Reference proteome</keyword>
<feature type="domain" description="GAF" evidence="2">
    <location>
        <begin position="519"/>
        <end position="661"/>
    </location>
</feature>
<evidence type="ECO:0000256" key="1">
    <source>
        <dbReference type="SAM" id="Phobius"/>
    </source>
</evidence>
<dbReference type="Proteomes" id="UP001500298">
    <property type="component" value="Unassembled WGS sequence"/>
</dbReference>
<reference evidence="4" key="1">
    <citation type="journal article" date="2019" name="Int. J. Syst. Evol. Microbiol.">
        <title>The Global Catalogue of Microorganisms (GCM) 10K type strain sequencing project: providing services to taxonomists for standard genome sequencing and annotation.</title>
        <authorList>
            <consortium name="The Broad Institute Genomics Platform"/>
            <consortium name="The Broad Institute Genome Sequencing Center for Infectious Disease"/>
            <person name="Wu L."/>
            <person name="Ma J."/>
        </authorList>
    </citation>
    <scope>NUCLEOTIDE SEQUENCE [LARGE SCALE GENOMIC DNA]</scope>
    <source>
        <strain evidence="4">JCM 18326</strain>
    </source>
</reference>
<proteinExistence type="predicted"/>
<dbReference type="SUPFAM" id="SSF55781">
    <property type="entry name" value="GAF domain-like"/>
    <property type="match status" value="1"/>
</dbReference>
<comment type="caution">
    <text evidence="3">The sequence shown here is derived from an EMBL/GenBank/DDBJ whole genome shotgun (WGS) entry which is preliminary data.</text>
</comment>
<dbReference type="Gene3D" id="3.30.450.40">
    <property type="match status" value="1"/>
</dbReference>
<evidence type="ECO:0000313" key="3">
    <source>
        <dbReference type="EMBL" id="GAA4844927.1"/>
    </source>
</evidence>
<evidence type="ECO:0000259" key="2">
    <source>
        <dbReference type="SMART" id="SM00065"/>
    </source>
</evidence>